<gene>
    <name evidence="1" type="ORF">AVEN_177197_1</name>
</gene>
<proteinExistence type="predicted"/>
<name>A0A4Y1ZSH8_ARAVE</name>
<feature type="non-terminal residue" evidence="1">
    <location>
        <position position="1"/>
    </location>
</feature>
<keyword evidence="2" id="KW-1185">Reference proteome</keyword>
<dbReference type="AlphaFoldDB" id="A0A4Y1ZSH8"/>
<comment type="caution">
    <text evidence="1">The sequence shown here is derived from an EMBL/GenBank/DDBJ whole genome shotgun (WGS) entry which is preliminary data.</text>
</comment>
<dbReference type="EMBL" id="BGPR01077502">
    <property type="protein sequence ID" value="GBL65953.1"/>
    <property type="molecule type" value="Genomic_DNA"/>
</dbReference>
<sequence>SVSECVQQSNLLPFEYERHIENLKTYLHIMKCELAQMANSGSMDRFQNCLVTIMLFKNTKLSAEMFSELSTFQGIPLPSLPVSSKKLCSTCDNLEITPFCLDLQKI</sequence>
<organism evidence="1 2">
    <name type="scientific">Araneus ventricosus</name>
    <name type="common">Orbweaver spider</name>
    <name type="synonym">Epeira ventricosa</name>
    <dbReference type="NCBI Taxonomy" id="182803"/>
    <lineage>
        <taxon>Eukaryota</taxon>
        <taxon>Metazoa</taxon>
        <taxon>Ecdysozoa</taxon>
        <taxon>Arthropoda</taxon>
        <taxon>Chelicerata</taxon>
        <taxon>Arachnida</taxon>
        <taxon>Araneae</taxon>
        <taxon>Araneomorphae</taxon>
        <taxon>Entelegynae</taxon>
        <taxon>Araneoidea</taxon>
        <taxon>Araneidae</taxon>
        <taxon>Araneus</taxon>
    </lineage>
</organism>
<protein>
    <submittedName>
        <fullName evidence="1">Uncharacterized protein</fullName>
    </submittedName>
</protein>
<reference evidence="1 2" key="1">
    <citation type="journal article" date="2019" name="Sci. Rep.">
        <title>Orb-weaving spider Araneus ventricosus genome elucidates the spidroin gene catalogue.</title>
        <authorList>
            <person name="Kono N."/>
            <person name="Nakamura H."/>
            <person name="Ohtoshi R."/>
            <person name="Moran D.A.P."/>
            <person name="Shinohara A."/>
            <person name="Yoshida Y."/>
            <person name="Fujiwara M."/>
            <person name="Mori M."/>
            <person name="Tomita M."/>
            <person name="Arakawa K."/>
        </authorList>
    </citation>
    <scope>NUCLEOTIDE SEQUENCE [LARGE SCALE GENOMIC DNA]</scope>
</reference>
<dbReference type="Proteomes" id="UP000499080">
    <property type="component" value="Unassembled WGS sequence"/>
</dbReference>
<evidence type="ECO:0000313" key="2">
    <source>
        <dbReference type="Proteomes" id="UP000499080"/>
    </source>
</evidence>
<evidence type="ECO:0000313" key="1">
    <source>
        <dbReference type="EMBL" id="GBL65953.1"/>
    </source>
</evidence>
<accession>A0A4Y1ZSH8</accession>